<dbReference type="GO" id="GO:0000160">
    <property type="term" value="P:phosphorelay signal transduction system"/>
    <property type="evidence" value="ECO:0007669"/>
    <property type="project" value="InterPro"/>
</dbReference>
<protein>
    <recommendedName>
        <fullName evidence="5">Response regulatory domain-containing protein</fullName>
    </recommendedName>
</protein>
<dbReference type="PANTHER" id="PTHR44591:SF3">
    <property type="entry name" value="RESPONSE REGULATORY DOMAIN-CONTAINING PROTEIN"/>
    <property type="match status" value="1"/>
</dbReference>
<evidence type="ECO:0000256" key="1">
    <source>
        <dbReference type="ARBA" id="ARBA00022553"/>
    </source>
</evidence>
<accession>A0A087M2N4</accession>
<evidence type="ECO:0000256" key="2">
    <source>
        <dbReference type="ARBA" id="ARBA00023015"/>
    </source>
</evidence>
<comment type="caution">
    <text evidence="6">The sequence shown here is derived from an EMBL/GenBank/DDBJ whole genome shotgun (WGS) entry which is preliminary data.</text>
</comment>
<dbReference type="InterPro" id="IPR001789">
    <property type="entry name" value="Sig_transdc_resp-reg_receiver"/>
</dbReference>
<keyword evidence="1 4" id="KW-0597">Phosphoprotein</keyword>
<dbReference type="RefSeq" id="WP_035082161.1">
    <property type="nucleotide sequence ID" value="NZ_JQGC01000007.1"/>
</dbReference>
<sequence>MTSPSTILVVEDEPLVSMALVDDLETEGFVVIETANAAQAVKILETRSDIRIIITDVDMPGTMDGLMLAAAVADRWPPIRIIVVSGHRSVDITDIPDGSVFYSKPYRSAEIIETMNEMLA</sequence>
<dbReference type="OrthoDB" id="9784719at2"/>
<dbReference type="Pfam" id="PF00072">
    <property type="entry name" value="Response_reg"/>
    <property type="match status" value="1"/>
</dbReference>
<keyword evidence="2" id="KW-0805">Transcription regulation</keyword>
<feature type="domain" description="Response regulatory" evidence="5">
    <location>
        <begin position="6"/>
        <end position="119"/>
    </location>
</feature>
<keyword evidence="7" id="KW-1185">Reference proteome</keyword>
<dbReference type="Proteomes" id="UP000028981">
    <property type="component" value="Unassembled WGS sequence"/>
</dbReference>
<evidence type="ECO:0000256" key="3">
    <source>
        <dbReference type="ARBA" id="ARBA00023163"/>
    </source>
</evidence>
<evidence type="ECO:0000256" key="4">
    <source>
        <dbReference type="PROSITE-ProRule" id="PRU00169"/>
    </source>
</evidence>
<keyword evidence="3" id="KW-0804">Transcription</keyword>
<feature type="modified residue" description="4-aspartylphosphate" evidence="4">
    <location>
        <position position="56"/>
    </location>
</feature>
<dbReference type="EMBL" id="JQGC01000007">
    <property type="protein sequence ID" value="KFL31137.1"/>
    <property type="molecule type" value="Genomic_DNA"/>
</dbReference>
<dbReference type="SMART" id="SM00448">
    <property type="entry name" value="REC"/>
    <property type="match status" value="1"/>
</dbReference>
<dbReference type="STRING" id="46914.JP75_09515"/>
<organism evidence="6 7">
    <name type="scientific">Devosia riboflavina</name>
    <dbReference type="NCBI Taxonomy" id="46914"/>
    <lineage>
        <taxon>Bacteria</taxon>
        <taxon>Pseudomonadati</taxon>
        <taxon>Pseudomonadota</taxon>
        <taxon>Alphaproteobacteria</taxon>
        <taxon>Hyphomicrobiales</taxon>
        <taxon>Devosiaceae</taxon>
        <taxon>Devosia</taxon>
    </lineage>
</organism>
<evidence type="ECO:0000259" key="5">
    <source>
        <dbReference type="PROSITE" id="PS50110"/>
    </source>
</evidence>
<dbReference type="InterPro" id="IPR050595">
    <property type="entry name" value="Bact_response_regulator"/>
</dbReference>
<dbReference type="InterPro" id="IPR011006">
    <property type="entry name" value="CheY-like_superfamily"/>
</dbReference>
<dbReference type="PANTHER" id="PTHR44591">
    <property type="entry name" value="STRESS RESPONSE REGULATOR PROTEIN 1"/>
    <property type="match status" value="1"/>
</dbReference>
<dbReference type="PROSITE" id="PS50110">
    <property type="entry name" value="RESPONSE_REGULATORY"/>
    <property type="match status" value="1"/>
</dbReference>
<dbReference type="SUPFAM" id="SSF52172">
    <property type="entry name" value="CheY-like"/>
    <property type="match status" value="1"/>
</dbReference>
<reference evidence="6 7" key="1">
    <citation type="submission" date="2014-08" db="EMBL/GenBank/DDBJ databases">
        <authorList>
            <person name="Hassan Y.I."/>
            <person name="Lepp D."/>
            <person name="Zhou T."/>
        </authorList>
    </citation>
    <scope>NUCLEOTIDE SEQUENCE [LARGE SCALE GENOMIC DNA]</scope>
    <source>
        <strain evidence="6 7">IFO13584</strain>
    </source>
</reference>
<dbReference type="Gene3D" id="3.40.50.2300">
    <property type="match status" value="1"/>
</dbReference>
<gene>
    <name evidence="6" type="ORF">JP75_09515</name>
</gene>
<dbReference type="AlphaFoldDB" id="A0A087M2N4"/>
<name>A0A087M2N4_9HYPH</name>
<proteinExistence type="predicted"/>
<evidence type="ECO:0000313" key="7">
    <source>
        <dbReference type="Proteomes" id="UP000028981"/>
    </source>
</evidence>
<evidence type="ECO:0000313" key="6">
    <source>
        <dbReference type="EMBL" id="KFL31137.1"/>
    </source>
</evidence>